<evidence type="ECO:0000256" key="2">
    <source>
        <dbReference type="ARBA" id="ARBA00022692"/>
    </source>
</evidence>
<feature type="domain" description="GOST seven transmembrane" evidence="7">
    <location>
        <begin position="164"/>
        <end position="408"/>
    </location>
</feature>
<evidence type="ECO:0000256" key="6">
    <source>
        <dbReference type="SAM" id="Phobius"/>
    </source>
</evidence>
<protein>
    <submittedName>
        <fullName evidence="9">Lung seven transmembrane receptor family protein</fullName>
    </submittedName>
</protein>
<dbReference type="PANTHER" id="PTHR21229:SF2">
    <property type="entry name" value="RE59932P"/>
    <property type="match status" value="1"/>
</dbReference>
<proteinExistence type="predicted"/>
<sequence>MRSKSYICQLGQVNEGYDAVFLHYNFTHNFFNISKTGALRNLHLCPDLFSCLILSNDSTRTDLDISKKQYFRTADDLDLKKIKTNSGEIAYEYASVLKPTTAEGLFTIAIHFDEILTGKYYLLFHNCFNYGERFYGNIVPVSFTIDITEKNVNSFLSAGDIAKPNFYFCMSGVFAFVAVLWIYNICQSSSAVVYRIHHLMTALVIIKSLSLLFHGINYYFVSLYGHQQEMWAVVYYITHLLKGALLFGTIILIGTGYTLFKNFLSDRDRKLVMVVLPLQVIDNIAMIIIDESEFAEQNYQFWFQIFIFIDIICCMAIILPIVWYVSMRHLQEGARSDGKAAFNLEKLILFRHFYLIVISYIYLTRVIRFFVEYVAPFDYEWISDGVVEVSTLLFFLITGHKFRPQERNPYLKLSQEVEGEALTQSGVFESVTRVKRIQPRDDICDSIPGSIGGTGGYDSDDSDAEDIFPQIEKQPLTRSTTVL</sequence>
<dbReference type="Proteomes" id="UP000046393">
    <property type="component" value="Unplaced"/>
</dbReference>
<keyword evidence="5 6" id="KW-0472">Membrane</keyword>
<dbReference type="PANTHER" id="PTHR21229">
    <property type="entry name" value="LUNG SEVEN TRANSMEMBRANE RECEPTOR"/>
    <property type="match status" value="1"/>
</dbReference>
<accession>A0A0N5AB04</accession>
<dbReference type="InterPro" id="IPR053937">
    <property type="entry name" value="GOST_TM"/>
</dbReference>
<feature type="transmembrane region" description="Helical" evidence="6">
    <location>
        <begin position="347"/>
        <end position="367"/>
    </location>
</feature>
<dbReference type="WBParaSite" id="SMUV_0000133001-mRNA-1">
    <property type="protein sequence ID" value="SMUV_0000133001-mRNA-1"/>
    <property type="gene ID" value="SMUV_0000133001"/>
</dbReference>
<feature type="transmembrane region" description="Helical" evidence="6">
    <location>
        <begin position="198"/>
        <end position="221"/>
    </location>
</feature>
<keyword evidence="8" id="KW-1185">Reference proteome</keyword>
<evidence type="ECO:0000259" key="7">
    <source>
        <dbReference type="Pfam" id="PF06814"/>
    </source>
</evidence>
<feature type="transmembrane region" description="Helical" evidence="6">
    <location>
        <begin position="301"/>
        <end position="326"/>
    </location>
</feature>
<evidence type="ECO:0000256" key="5">
    <source>
        <dbReference type="ARBA" id="ARBA00023136"/>
    </source>
</evidence>
<feature type="transmembrane region" description="Helical" evidence="6">
    <location>
        <begin position="165"/>
        <end position="186"/>
    </location>
</feature>
<dbReference type="Pfam" id="PF06814">
    <property type="entry name" value="GOST_TM"/>
    <property type="match status" value="1"/>
</dbReference>
<dbReference type="GO" id="GO:0005794">
    <property type="term" value="C:Golgi apparatus"/>
    <property type="evidence" value="ECO:0007669"/>
    <property type="project" value="TreeGrafter"/>
</dbReference>
<keyword evidence="4 6" id="KW-1133">Transmembrane helix</keyword>
<evidence type="ECO:0000256" key="1">
    <source>
        <dbReference type="ARBA" id="ARBA00004141"/>
    </source>
</evidence>
<dbReference type="InterPro" id="IPR009637">
    <property type="entry name" value="GPR107/GPR108-like"/>
</dbReference>
<comment type="subcellular location">
    <subcellularLocation>
        <location evidence="1">Membrane</location>
        <topology evidence="1">Multi-pass membrane protein</topology>
    </subcellularLocation>
</comment>
<name>A0A0N5AB04_9BILA</name>
<feature type="transmembrane region" description="Helical" evidence="6">
    <location>
        <begin position="233"/>
        <end position="259"/>
    </location>
</feature>
<evidence type="ECO:0000256" key="4">
    <source>
        <dbReference type="ARBA" id="ARBA00022989"/>
    </source>
</evidence>
<evidence type="ECO:0000313" key="9">
    <source>
        <dbReference type="WBParaSite" id="SMUV_0000133001-mRNA-1"/>
    </source>
</evidence>
<reference evidence="9" key="1">
    <citation type="submission" date="2017-02" db="UniProtKB">
        <authorList>
            <consortium name="WormBaseParasite"/>
        </authorList>
    </citation>
    <scope>IDENTIFICATION</scope>
</reference>
<keyword evidence="3" id="KW-0732">Signal</keyword>
<dbReference type="AlphaFoldDB" id="A0A0N5AB04"/>
<keyword evidence="2 6" id="KW-0812">Transmembrane</keyword>
<feature type="transmembrane region" description="Helical" evidence="6">
    <location>
        <begin position="271"/>
        <end position="289"/>
    </location>
</feature>
<organism evidence="8 9">
    <name type="scientific">Syphacia muris</name>
    <dbReference type="NCBI Taxonomy" id="451379"/>
    <lineage>
        <taxon>Eukaryota</taxon>
        <taxon>Metazoa</taxon>
        <taxon>Ecdysozoa</taxon>
        <taxon>Nematoda</taxon>
        <taxon>Chromadorea</taxon>
        <taxon>Rhabditida</taxon>
        <taxon>Spirurina</taxon>
        <taxon>Oxyuridomorpha</taxon>
        <taxon>Oxyuroidea</taxon>
        <taxon>Oxyuridae</taxon>
        <taxon>Syphacia</taxon>
    </lineage>
</organism>
<evidence type="ECO:0000313" key="8">
    <source>
        <dbReference type="Proteomes" id="UP000046393"/>
    </source>
</evidence>
<dbReference type="GO" id="GO:0016020">
    <property type="term" value="C:membrane"/>
    <property type="evidence" value="ECO:0007669"/>
    <property type="project" value="UniProtKB-SubCell"/>
</dbReference>
<evidence type="ECO:0000256" key="3">
    <source>
        <dbReference type="ARBA" id="ARBA00022729"/>
    </source>
</evidence>